<feature type="domain" description="YrdC-like" evidence="12">
    <location>
        <begin position="6"/>
        <end position="211"/>
    </location>
</feature>
<reference evidence="13 14" key="1">
    <citation type="journal article" date="2016" name="Nat. Commun.">
        <title>Thousands of microbial genomes shed light on interconnected biogeochemical processes in an aquifer system.</title>
        <authorList>
            <person name="Anantharaman K."/>
            <person name="Brown C.T."/>
            <person name="Hug L.A."/>
            <person name="Sharon I."/>
            <person name="Castelle C.J."/>
            <person name="Probst A.J."/>
            <person name="Thomas B.C."/>
            <person name="Singh A."/>
            <person name="Wilkins M.J."/>
            <person name="Karaoz U."/>
            <person name="Brodie E.L."/>
            <person name="Williams K.H."/>
            <person name="Hubbard S.S."/>
            <person name="Banfield J.F."/>
        </authorList>
    </citation>
    <scope>NUCLEOTIDE SEQUENCE [LARGE SCALE GENOMIC DNA]</scope>
</reference>
<dbReference type="GO" id="GO:0000049">
    <property type="term" value="F:tRNA binding"/>
    <property type="evidence" value="ECO:0007669"/>
    <property type="project" value="TreeGrafter"/>
</dbReference>
<keyword evidence="7" id="KW-0548">Nucleotidyltransferase</keyword>
<evidence type="ECO:0000256" key="6">
    <source>
        <dbReference type="ARBA" id="ARBA00022694"/>
    </source>
</evidence>
<dbReference type="EMBL" id="MFVW01000001">
    <property type="protein sequence ID" value="OGJ06876.1"/>
    <property type="molecule type" value="Genomic_DNA"/>
</dbReference>
<evidence type="ECO:0000256" key="11">
    <source>
        <dbReference type="ARBA" id="ARBA00048366"/>
    </source>
</evidence>
<evidence type="ECO:0000256" key="7">
    <source>
        <dbReference type="ARBA" id="ARBA00022695"/>
    </source>
</evidence>
<dbReference type="GO" id="GO:0003725">
    <property type="term" value="F:double-stranded RNA binding"/>
    <property type="evidence" value="ECO:0007669"/>
    <property type="project" value="InterPro"/>
</dbReference>
<dbReference type="Gene3D" id="3.90.870.10">
    <property type="entry name" value="DHBP synthase"/>
    <property type="match status" value="1"/>
</dbReference>
<keyword evidence="8" id="KW-0547">Nucleotide-binding</keyword>
<comment type="caution">
    <text evidence="13">The sequence shown here is derived from an EMBL/GenBank/DDBJ whole genome shotgun (WGS) entry which is preliminary data.</text>
</comment>
<evidence type="ECO:0000256" key="9">
    <source>
        <dbReference type="ARBA" id="ARBA00022840"/>
    </source>
</evidence>
<dbReference type="Proteomes" id="UP000179274">
    <property type="component" value="Unassembled WGS sequence"/>
</dbReference>
<dbReference type="Pfam" id="PF01300">
    <property type="entry name" value="Sua5_yciO_yrdC"/>
    <property type="match status" value="1"/>
</dbReference>
<dbReference type="AlphaFoldDB" id="A0A1F6YKI0"/>
<evidence type="ECO:0000256" key="10">
    <source>
        <dbReference type="ARBA" id="ARBA00029774"/>
    </source>
</evidence>
<keyword evidence="6" id="KW-0819">tRNA processing</keyword>
<dbReference type="EC" id="2.7.7.87" evidence="3"/>
<evidence type="ECO:0000256" key="2">
    <source>
        <dbReference type="ARBA" id="ARBA00007663"/>
    </source>
</evidence>
<name>A0A1F6YKI0_9BACT</name>
<comment type="subcellular location">
    <subcellularLocation>
        <location evidence="1">Cytoplasm</location>
    </subcellularLocation>
</comment>
<dbReference type="InterPro" id="IPR006070">
    <property type="entry name" value="Sua5-like_dom"/>
</dbReference>
<evidence type="ECO:0000256" key="3">
    <source>
        <dbReference type="ARBA" id="ARBA00012584"/>
    </source>
</evidence>
<organism evidence="13 14">
    <name type="scientific">Candidatus Nomurabacteria bacterium RIFOXYA1_FULL_35_17</name>
    <dbReference type="NCBI Taxonomy" id="1801798"/>
    <lineage>
        <taxon>Bacteria</taxon>
        <taxon>Candidatus Nomuraibacteriota</taxon>
    </lineage>
</organism>
<dbReference type="GO" id="GO:0005524">
    <property type="term" value="F:ATP binding"/>
    <property type="evidence" value="ECO:0007669"/>
    <property type="project" value="UniProtKB-KW"/>
</dbReference>
<dbReference type="GO" id="GO:0061710">
    <property type="term" value="F:L-threonylcarbamoyladenylate synthase"/>
    <property type="evidence" value="ECO:0007669"/>
    <property type="project" value="UniProtKB-EC"/>
</dbReference>
<sequence length="211" mass="23557">MSENNIWSNKNLVKVLNDGGVVVMPTDTLYGIVGKIESEQVVNRIYELRKRAPNKPCIILISNIKDLEKFSIIISEKQKEVLEKYWLKNTEPLSVVLDCQNEEFEYLHRGTNSLAFRLPAQIGLQNLLKETGPLIAPSANTEAMPPALNITEAKKYFGPVRERPAEGSASVTLGRPFSNGVDMYVDGRTINGKASKVIRLEKDGSVEVLRD</sequence>
<dbReference type="GO" id="GO:0008033">
    <property type="term" value="P:tRNA processing"/>
    <property type="evidence" value="ECO:0007669"/>
    <property type="project" value="UniProtKB-KW"/>
</dbReference>
<dbReference type="PANTHER" id="PTHR17490">
    <property type="entry name" value="SUA5"/>
    <property type="match status" value="1"/>
</dbReference>
<evidence type="ECO:0000256" key="5">
    <source>
        <dbReference type="ARBA" id="ARBA00022679"/>
    </source>
</evidence>
<dbReference type="PROSITE" id="PS51163">
    <property type="entry name" value="YRDC"/>
    <property type="match status" value="1"/>
</dbReference>
<dbReference type="InterPro" id="IPR050156">
    <property type="entry name" value="TC-AMP_synthase_SUA5"/>
</dbReference>
<evidence type="ECO:0000313" key="14">
    <source>
        <dbReference type="Proteomes" id="UP000179274"/>
    </source>
</evidence>
<comment type="similarity">
    <text evidence="2">Belongs to the SUA5 family.</text>
</comment>
<evidence type="ECO:0000256" key="8">
    <source>
        <dbReference type="ARBA" id="ARBA00022741"/>
    </source>
</evidence>
<keyword evidence="9" id="KW-0067">ATP-binding</keyword>
<comment type="catalytic activity">
    <reaction evidence="11">
        <text>L-threonine + hydrogencarbonate + ATP = L-threonylcarbamoyladenylate + diphosphate + H2O</text>
        <dbReference type="Rhea" id="RHEA:36407"/>
        <dbReference type="ChEBI" id="CHEBI:15377"/>
        <dbReference type="ChEBI" id="CHEBI:17544"/>
        <dbReference type="ChEBI" id="CHEBI:30616"/>
        <dbReference type="ChEBI" id="CHEBI:33019"/>
        <dbReference type="ChEBI" id="CHEBI:57926"/>
        <dbReference type="ChEBI" id="CHEBI:73682"/>
        <dbReference type="EC" id="2.7.7.87"/>
    </reaction>
</comment>
<dbReference type="InterPro" id="IPR017945">
    <property type="entry name" value="DHBP_synth_RibB-like_a/b_dom"/>
</dbReference>
<evidence type="ECO:0000313" key="13">
    <source>
        <dbReference type="EMBL" id="OGJ06876.1"/>
    </source>
</evidence>
<dbReference type="SUPFAM" id="SSF55821">
    <property type="entry name" value="YrdC/RibB"/>
    <property type="match status" value="1"/>
</dbReference>
<gene>
    <name evidence="13" type="ORF">A2192_01200</name>
</gene>
<proteinExistence type="inferred from homology"/>
<keyword evidence="4" id="KW-0963">Cytoplasm</keyword>
<accession>A0A1F6YKI0</accession>
<evidence type="ECO:0000256" key="4">
    <source>
        <dbReference type="ARBA" id="ARBA00022490"/>
    </source>
</evidence>
<evidence type="ECO:0000259" key="12">
    <source>
        <dbReference type="PROSITE" id="PS51163"/>
    </source>
</evidence>
<dbReference type="PANTHER" id="PTHR17490:SF16">
    <property type="entry name" value="THREONYLCARBAMOYL-AMP SYNTHASE"/>
    <property type="match status" value="1"/>
</dbReference>
<dbReference type="GO" id="GO:0005737">
    <property type="term" value="C:cytoplasm"/>
    <property type="evidence" value="ECO:0007669"/>
    <property type="project" value="UniProtKB-SubCell"/>
</dbReference>
<dbReference type="GO" id="GO:0006450">
    <property type="term" value="P:regulation of translational fidelity"/>
    <property type="evidence" value="ECO:0007669"/>
    <property type="project" value="TreeGrafter"/>
</dbReference>
<protein>
    <recommendedName>
        <fullName evidence="10">L-threonylcarbamoyladenylate synthase</fullName>
        <ecNumber evidence="3">2.7.7.87</ecNumber>
    </recommendedName>
    <alternativeName>
        <fullName evidence="10">L-threonylcarbamoyladenylate synthase</fullName>
    </alternativeName>
</protein>
<evidence type="ECO:0000256" key="1">
    <source>
        <dbReference type="ARBA" id="ARBA00004496"/>
    </source>
</evidence>
<keyword evidence="5" id="KW-0808">Transferase</keyword>